<dbReference type="InterPro" id="IPR001647">
    <property type="entry name" value="HTH_TetR"/>
</dbReference>
<dbReference type="InterPro" id="IPR050624">
    <property type="entry name" value="HTH-type_Tx_Regulator"/>
</dbReference>
<feature type="DNA-binding region" description="H-T-H motif" evidence="2">
    <location>
        <begin position="32"/>
        <end position="51"/>
    </location>
</feature>
<dbReference type="GO" id="GO:0003677">
    <property type="term" value="F:DNA binding"/>
    <property type="evidence" value="ECO:0007669"/>
    <property type="project" value="UniProtKB-UniRule"/>
</dbReference>
<accession>A0A1L8STA7</accession>
<dbReference type="Pfam" id="PF00440">
    <property type="entry name" value="TetR_N"/>
    <property type="match status" value="1"/>
</dbReference>
<evidence type="ECO:0000259" key="3">
    <source>
        <dbReference type="PROSITE" id="PS50977"/>
    </source>
</evidence>
<sequence>MKETDLRYERTRKNILAAMTRLLQTKSFEQITVTNICQEAEISRSGFYLHYVDKYDLVEVNLQKFRDQANQFLAETSDRDKTKLFSNMLNYLQGEGKLIAALLSENGSVEVQNYIKRVMQENARVNIFPQLNLKIESETEQHFAIIFLSNALLGVLQDWINRGQKESPAELVKIMTHLITFDFKK</sequence>
<proteinExistence type="predicted"/>
<evidence type="ECO:0000313" key="5">
    <source>
        <dbReference type="Proteomes" id="UP000183700"/>
    </source>
</evidence>
<dbReference type="SUPFAM" id="SSF46689">
    <property type="entry name" value="Homeodomain-like"/>
    <property type="match status" value="1"/>
</dbReference>
<dbReference type="RefSeq" id="WP_071862871.1">
    <property type="nucleotide sequence ID" value="NZ_CAURXW010000011.1"/>
</dbReference>
<keyword evidence="1 2" id="KW-0238">DNA-binding</keyword>
<dbReference type="OrthoDB" id="9810250at2"/>
<feature type="domain" description="HTH tetR-type" evidence="3">
    <location>
        <begin position="9"/>
        <end position="69"/>
    </location>
</feature>
<dbReference type="Proteomes" id="UP000183700">
    <property type="component" value="Unassembled WGS sequence"/>
</dbReference>
<gene>
    <name evidence="4" type="ORF">RV00_GL003111</name>
</gene>
<name>A0A1L8STA7_9ENTE</name>
<dbReference type="AlphaFoldDB" id="A0A1L8STA7"/>
<evidence type="ECO:0000313" key="4">
    <source>
        <dbReference type="EMBL" id="OJG35092.1"/>
    </source>
</evidence>
<dbReference type="STRING" id="319970.RV00_GL003111"/>
<evidence type="ECO:0000256" key="2">
    <source>
        <dbReference type="PROSITE-ProRule" id="PRU00335"/>
    </source>
</evidence>
<dbReference type="InterPro" id="IPR039532">
    <property type="entry name" value="TetR_C_Firmicutes"/>
</dbReference>
<dbReference type="Pfam" id="PF14278">
    <property type="entry name" value="TetR_C_8"/>
    <property type="match status" value="1"/>
</dbReference>
<reference evidence="4 5" key="1">
    <citation type="submission" date="2014-12" db="EMBL/GenBank/DDBJ databases">
        <title>Draft genome sequences of 29 type strains of Enterococci.</title>
        <authorList>
            <person name="Zhong Z."/>
            <person name="Sun Z."/>
            <person name="Liu W."/>
            <person name="Zhang W."/>
            <person name="Zhang H."/>
        </authorList>
    </citation>
    <scope>NUCLEOTIDE SEQUENCE [LARGE SCALE GENOMIC DNA]</scope>
    <source>
        <strain evidence="4 5">DSM 22802</strain>
    </source>
</reference>
<dbReference type="PANTHER" id="PTHR43479:SF7">
    <property type="entry name" value="TETR-FAMILY TRANSCRIPTIONAL REGULATOR"/>
    <property type="match status" value="1"/>
</dbReference>
<comment type="caution">
    <text evidence="4">The sequence shown here is derived from an EMBL/GenBank/DDBJ whole genome shotgun (WGS) entry which is preliminary data.</text>
</comment>
<evidence type="ECO:0000256" key="1">
    <source>
        <dbReference type="ARBA" id="ARBA00023125"/>
    </source>
</evidence>
<dbReference type="PANTHER" id="PTHR43479">
    <property type="entry name" value="ACREF/ENVCD OPERON REPRESSOR-RELATED"/>
    <property type="match status" value="1"/>
</dbReference>
<organism evidence="4 5">
    <name type="scientific">Enterococcus devriesei</name>
    <dbReference type="NCBI Taxonomy" id="319970"/>
    <lineage>
        <taxon>Bacteria</taxon>
        <taxon>Bacillati</taxon>
        <taxon>Bacillota</taxon>
        <taxon>Bacilli</taxon>
        <taxon>Lactobacillales</taxon>
        <taxon>Enterococcaceae</taxon>
        <taxon>Enterococcus</taxon>
    </lineage>
</organism>
<dbReference type="EMBL" id="JXKM01000009">
    <property type="protein sequence ID" value="OJG35092.1"/>
    <property type="molecule type" value="Genomic_DNA"/>
</dbReference>
<dbReference type="PROSITE" id="PS50977">
    <property type="entry name" value="HTH_TETR_2"/>
    <property type="match status" value="1"/>
</dbReference>
<protein>
    <recommendedName>
        <fullName evidence="3">HTH tetR-type domain-containing protein</fullName>
    </recommendedName>
</protein>
<keyword evidence="5" id="KW-1185">Reference proteome</keyword>
<dbReference type="InterPro" id="IPR009057">
    <property type="entry name" value="Homeodomain-like_sf"/>
</dbReference>
<dbReference type="Gene3D" id="1.10.357.10">
    <property type="entry name" value="Tetracycline Repressor, domain 2"/>
    <property type="match status" value="1"/>
</dbReference>